<name>A0A0E3PTH0_9EURY</name>
<reference evidence="1 2" key="1">
    <citation type="submission" date="2014-07" db="EMBL/GenBank/DDBJ databases">
        <title>Methanogenic archaea and the global carbon cycle.</title>
        <authorList>
            <person name="Henriksen J.R."/>
            <person name="Luke J."/>
            <person name="Reinhart S."/>
            <person name="Benedict M.N."/>
            <person name="Youngblut N.D."/>
            <person name="Metcalf M.E."/>
            <person name="Whitaker R.J."/>
            <person name="Metcalf W.W."/>
        </authorList>
    </citation>
    <scope>NUCLEOTIDE SEQUENCE [LARGE SCALE GENOMIC DNA]</scope>
    <source>
        <strain evidence="1 2">C2J</strain>
    </source>
</reference>
<protein>
    <submittedName>
        <fullName evidence="1">Uncharacterized protein</fullName>
    </submittedName>
</protein>
<dbReference type="RefSeq" id="WP_197082093.1">
    <property type="nucleotide sequence ID" value="NZ_CP009508.1"/>
</dbReference>
<dbReference type="GeneID" id="60431613"/>
<organism evidence="1 2">
    <name type="scientific">Methanosarcina siciliae C2J</name>
    <dbReference type="NCBI Taxonomy" id="1434118"/>
    <lineage>
        <taxon>Archaea</taxon>
        <taxon>Methanobacteriati</taxon>
        <taxon>Methanobacteriota</taxon>
        <taxon>Stenosarchaea group</taxon>
        <taxon>Methanomicrobia</taxon>
        <taxon>Methanosarcinales</taxon>
        <taxon>Methanosarcinaceae</taxon>
        <taxon>Methanosarcina</taxon>
    </lineage>
</organism>
<dbReference type="EMBL" id="CP009508">
    <property type="protein sequence ID" value="AKB38807.1"/>
    <property type="molecule type" value="Genomic_DNA"/>
</dbReference>
<dbReference type="KEGG" id="msj:MSSAC_4217"/>
<gene>
    <name evidence="1" type="ORF">MSSAC_4217</name>
</gene>
<dbReference type="Proteomes" id="UP000033123">
    <property type="component" value="Chromosome"/>
</dbReference>
<evidence type="ECO:0000313" key="2">
    <source>
        <dbReference type="Proteomes" id="UP000033123"/>
    </source>
</evidence>
<evidence type="ECO:0000313" key="1">
    <source>
        <dbReference type="EMBL" id="AKB38807.1"/>
    </source>
</evidence>
<proteinExistence type="predicted"/>
<accession>A0A0E3PTH0</accession>
<dbReference type="AlphaFoldDB" id="A0A0E3PTH0"/>
<dbReference type="PATRIC" id="fig|1434118.4.peg.5406"/>
<sequence length="48" mass="5553">MDYTFKFTLDNMSAETYQTNIQPWNTVEVELYSEYAEGLPLSIGEITV</sequence>
<dbReference type="HOGENOM" id="CLU_216166_0_0_2"/>